<evidence type="ECO:0000256" key="2">
    <source>
        <dbReference type="ARBA" id="ARBA00023125"/>
    </source>
</evidence>
<evidence type="ECO:0000313" key="5">
    <source>
        <dbReference type="EMBL" id="ROV70547.1"/>
    </source>
</evidence>
<sequence>MGTFFKDCGCAKPTRCPHSYLIRFRDALGKQREESGYGTQDDAIERLTQLYAEKKTTAPTVAAARRELGQLTVGEYARQWRPRQRRMTDYSTGEHVDSSINVHIVPRLGARKLNSVTPMVVERFLDEMEADGVGRGNQVNIFRVLKTILRDAYAKGAMADDPVKGVQEPEYVREQVAIPSLAYVKKALTVADEDLALEIAMMTGCGLRNGEARAVNVHNVVAQDVYRVREQIHSNTHKPAKLKHRKTGEFREVPLPRSAREAIERYAAKHATTKDGYLLRGPSGWYTEPMERRRVKRLFENLPPEEGVGMYGFRHYFASNALGNGIPITDVAEWMGHKSIEETYRTYRHLMPGSITKAARILDVGLWEAA</sequence>
<evidence type="ECO:0000313" key="6">
    <source>
        <dbReference type="Proteomes" id="UP000285596"/>
    </source>
</evidence>
<dbReference type="InterPro" id="IPR010998">
    <property type="entry name" value="Integrase_recombinase_N"/>
</dbReference>
<evidence type="ECO:0000256" key="1">
    <source>
        <dbReference type="ARBA" id="ARBA00008857"/>
    </source>
</evidence>
<dbReference type="GO" id="GO:0015074">
    <property type="term" value="P:DNA integration"/>
    <property type="evidence" value="ECO:0007669"/>
    <property type="project" value="InterPro"/>
</dbReference>
<keyword evidence="2" id="KW-0238">DNA-binding</keyword>
<dbReference type="InterPro" id="IPR011010">
    <property type="entry name" value="DNA_brk_join_enz"/>
</dbReference>
<gene>
    <name evidence="5" type="ORF">D3105_00065</name>
</gene>
<comment type="similarity">
    <text evidence="1">Belongs to the 'phage' integrase family.</text>
</comment>
<reference evidence="5 6" key="1">
    <citation type="submission" date="2018-08" db="EMBL/GenBank/DDBJ databases">
        <title>Streptomyces globisporus 1912-4Crt, whole genome shotgun sequence.</title>
        <authorList>
            <person name="Matselyukh B."/>
        </authorList>
    </citation>
    <scope>NUCLEOTIDE SEQUENCE [LARGE SCALE GENOMIC DNA]</scope>
    <source>
        <strain evidence="5 6">1912-4Crt</strain>
    </source>
</reference>
<dbReference type="PANTHER" id="PTHR30349">
    <property type="entry name" value="PHAGE INTEGRASE-RELATED"/>
    <property type="match status" value="1"/>
</dbReference>
<dbReference type="Pfam" id="PF00589">
    <property type="entry name" value="Phage_integrase"/>
    <property type="match status" value="1"/>
</dbReference>
<dbReference type="CDD" id="cd00397">
    <property type="entry name" value="DNA_BRE_C"/>
    <property type="match status" value="1"/>
</dbReference>
<evidence type="ECO:0000256" key="3">
    <source>
        <dbReference type="ARBA" id="ARBA00023172"/>
    </source>
</evidence>
<comment type="caution">
    <text evidence="5">The sequence shown here is derived from an EMBL/GenBank/DDBJ whole genome shotgun (WGS) entry which is preliminary data.</text>
</comment>
<dbReference type="SUPFAM" id="SSF56349">
    <property type="entry name" value="DNA breaking-rejoining enzymes"/>
    <property type="match status" value="1"/>
</dbReference>
<proteinExistence type="inferred from homology"/>
<accession>A0A423V7J7</accession>
<dbReference type="GO" id="GO:0006310">
    <property type="term" value="P:DNA recombination"/>
    <property type="evidence" value="ECO:0007669"/>
    <property type="project" value="UniProtKB-KW"/>
</dbReference>
<dbReference type="InterPro" id="IPR013762">
    <property type="entry name" value="Integrase-like_cat_sf"/>
</dbReference>
<name>A0A423V7J7_STRGL</name>
<keyword evidence="3" id="KW-0233">DNA recombination</keyword>
<evidence type="ECO:0000259" key="4">
    <source>
        <dbReference type="PROSITE" id="PS51898"/>
    </source>
</evidence>
<dbReference type="AlphaFoldDB" id="A0A423V7J7"/>
<dbReference type="EMBL" id="QWFA01000001">
    <property type="protein sequence ID" value="ROV70547.1"/>
    <property type="molecule type" value="Genomic_DNA"/>
</dbReference>
<organism evidence="5 6">
    <name type="scientific">Streptomyces globisporus</name>
    <dbReference type="NCBI Taxonomy" id="1908"/>
    <lineage>
        <taxon>Bacteria</taxon>
        <taxon>Bacillati</taxon>
        <taxon>Actinomycetota</taxon>
        <taxon>Actinomycetes</taxon>
        <taxon>Kitasatosporales</taxon>
        <taxon>Streptomycetaceae</taxon>
        <taxon>Streptomyces</taxon>
    </lineage>
</organism>
<dbReference type="PANTHER" id="PTHR30349:SF64">
    <property type="entry name" value="PROPHAGE INTEGRASE INTD-RELATED"/>
    <property type="match status" value="1"/>
</dbReference>
<dbReference type="PROSITE" id="PS51898">
    <property type="entry name" value="TYR_RECOMBINASE"/>
    <property type="match status" value="1"/>
</dbReference>
<dbReference type="InterPro" id="IPR050090">
    <property type="entry name" value="Tyrosine_recombinase_XerCD"/>
</dbReference>
<protein>
    <submittedName>
        <fullName evidence="5">Site-specific integrase</fullName>
    </submittedName>
</protein>
<dbReference type="Gene3D" id="1.10.150.130">
    <property type="match status" value="1"/>
</dbReference>
<feature type="domain" description="Tyr recombinase" evidence="4">
    <location>
        <begin position="174"/>
        <end position="360"/>
    </location>
</feature>
<dbReference type="Gene3D" id="1.10.443.10">
    <property type="entry name" value="Intergrase catalytic core"/>
    <property type="match status" value="1"/>
</dbReference>
<dbReference type="Proteomes" id="UP000285596">
    <property type="component" value="Unassembled WGS sequence"/>
</dbReference>
<dbReference type="GO" id="GO:0003677">
    <property type="term" value="F:DNA binding"/>
    <property type="evidence" value="ECO:0007669"/>
    <property type="project" value="UniProtKB-KW"/>
</dbReference>
<dbReference type="InterPro" id="IPR002104">
    <property type="entry name" value="Integrase_catalytic"/>
</dbReference>